<evidence type="ECO:0000313" key="5">
    <source>
        <dbReference type="Proteomes" id="UP000320876"/>
    </source>
</evidence>
<organism evidence="4 5">
    <name type="scientific">Amycolatopsis cihanbeyliensis</name>
    <dbReference type="NCBI Taxonomy" id="1128664"/>
    <lineage>
        <taxon>Bacteria</taxon>
        <taxon>Bacillati</taxon>
        <taxon>Actinomycetota</taxon>
        <taxon>Actinomycetes</taxon>
        <taxon>Pseudonocardiales</taxon>
        <taxon>Pseudonocardiaceae</taxon>
        <taxon>Amycolatopsis</taxon>
    </lineage>
</organism>
<proteinExistence type="predicted"/>
<feature type="compositionally biased region" description="Basic residues" evidence="1">
    <location>
        <begin position="233"/>
        <end position="246"/>
    </location>
</feature>
<dbReference type="InterPro" id="IPR027383">
    <property type="entry name" value="Znf_put"/>
</dbReference>
<sequence length="246" mass="26199">MNCDLCREALSARVDGEQEPVSPDAVDRHLAGCALCRSWQAKAERLRRSTTLHSAPAVPDLTATILRRAELPARRPWVLRVVLGAVAVAQSTLGGAQLLGLANGMHGGHDTGFMFGHLTRESAAWNLAVGIGLGWAALRPRVAAGQLPVLTGFVLVLAGASVTDLLGEAVTVRRVLSHGLVVVGLVLLYLVYRQHRRHGRPSPVSGEALPGGEHLAAADGAEWEHVDPESGGHRRFPRPASRHRVA</sequence>
<keyword evidence="5" id="KW-1185">Reference proteome</keyword>
<feature type="transmembrane region" description="Helical" evidence="2">
    <location>
        <begin position="175"/>
        <end position="192"/>
    </location>
</feature>
<name>A0A542DNH4_AMYCI</name>
<evidence type="ECO:0000256" key="1">
    <source>
        <dbReference type="SAM" id="MobiDB-lite"/>
    </source>
</evidence>
<feature type="transmembrane region" description="Helical" evidence="2">
    <location>
        <begin position="145"/>
        <end position="163"/>
    </location>
</feature>
<gene>
    <name evidence="4" type="ORF">FB471_4409</name>
</gene>
<dbReference type="Pfam" id="PF13490">
    <property type="entry name" value="zf-HC2"/>
    <property type="match status" value="1"/>
</dbReference>
<keyword evidence="2" id="KW-1133">Transmembrane helix</keyword>
<feature type="transmembrane region" description="Helical" evidence="2">
    <location>
        <begin position="122"/>
        <end position="138"/>
    </location>
</feature>
<dbReference type="EMBL" id="VFML01000001">
    <property type="protein sequence ID" value="TQJ04607.1"/>
    <property type="molecule type" value="Genomic_DNA"/>
</dbReference>
<feature type="transmembrane region" description="Helical" evidence="2">
    <location>
        <begin position="77"/>
        <end position="102"/>
    </location>
</feature>
<evidence type="ECO:0000313" key="4">
    <source>
        <dbReference type="EMBL" id="TQJ04607.1"/>
    </source>
</evidence>
<dbReference type="Proteomes" id="UP000320876">
    <property type="component" value="Unassembled WGS sequence"/>
</dbReference>
<accession>A0A542DNH4</accession>
<keyword evidence="2" id="KW-0812">Transmembrane</keyword>
<dbReference type="RefSeq" id="WP_142000263.1">
    <property type="nucleotide sequence ID" value="NZ_VFML01000001.1"/>
</dbReference>
<reference evidence="4 5" key="1">
    <citation type="submission" date="2019-06" db="EMBL/GenBank/DDBJ databases">
        <title>Sequencing the genomes of 1000 actinobacteria strains.</title>
        <authorList>
            <person name="Klenk H.-P."/>
        </authorList>
    </citation>
    <scope>NUCLEOTIDE SEQUENCE [LARGE SCALE GENOMIC DNA]</scope>
    <source>
        <strain evidence="4 5">DSM 45679</strain>
    </source>
</reference>
<keyword evidence="2" id="KW-0472">Membrane</keyword>
<protein>
    <submittedName>
        <fullName evidence="4">Putative anti-sigma-YlaC factor YlaD</fullName>
    </submittedName>
</protein>
<feature type="domain" description="Putative zinc-finger" evidence="3">
    <location>
        <begin position="3"/>
        <end position="37"/>
    </location>
</feature>
<dbReference type="OrthoDB" id="5197868at2"/>
<comment type="caution">
    <text evidence="4">The sequence shown here is derived from an EMBL/GenBank/DDBJ whole genome shotgun (WGS) entry which is preliminary data.</text>
</comment>
<dbReference type="AlphaFoldDB" id="A0A542DNH4"/>
<evidence type="ECO:0000256" key="2">
    <source>
        <dbReference type="SAM" id="Phobius"/>
    </source>
</evidence>
<evidence type="ECO:0000259" key="3">
    <source>
        <dbReference type="Pfam" id="PF13490"/>
    </source>
</evidence>
<feature type="region of interest" description="Disordered" evidence="1">
    <location>
        <begin position="225"/>
        <end position="246"/>
    </location>
</feature>